<dbReference type="Proteomes" id="UP000240962">
    <property type="component" value="Segment"/>
</dbReference>
<reference evidence="3" key="1">
    <citation type="submission" date="2017-12" db="EMBL/GenBank/DDBJ databases">
        <authorList>
            <person name="Page C.L."/>
            <person name="McFadden E.F."/>
            <person name="Syed A.X."/>
            <person name="Lafty E.M."/>
            <person name="Hyatt D.A."/>
            <person name="Farronato D.M."/>
            <person name="Dong S.Z."/>
            <person name="Apostolopoulos E.L."/>
            <person name="Broussard G.W."/>
        </authorList>
    </citation>
    <scope>NUCLEOTIDE SEQUENCE [LARGE SCALE GENOMIC DNA]</scope>
</reference>
<proteinExistence type="predicted"/>
<sequence length="414" mass="45980">MNKAQGILAATLGSVVILAGSLVWGIGSNDLGYRQVIQSPSGEISVKFDQGWYWQGFDTVYTYPDNINYETPDSVTTDSKGRQMKKEGITVQYQDGGIGFVDGSVMISLPNDKENMVQLHKAANSPQGLIDKIISREVRQGLNLTAGLMTSEEAYAVRRNDYANWARMQVEQGRFQTVLKDKTVTMEDGKTQTKQVPTIQYQKDGITPVYQDGMFADYGLKVTGFQITSWDFEDKTKAQIDKKREAEMAIITAKANADRADWETKEVEAKGKKDIATVKYRELQLKEKAVIAAEREKAVALTRAQQKVEVAKQLVAEQTQKAIAAKKEAEAFTTMSVAKAQDKKRMMQSDGALQQKLDAYKYSQRVWAEAFAKRAVPAIQMGQAQSGNGDASEFQSMLNAMMAKDLLVNVKATK</sequence>
<organism evidence="2 3">
    <name type="scientific">Vibrio phage Thalassa</name>
    <dbReference type="NCBI Taxonomy" id="2570301"/>
    <lineage>
        <taxon>Viruses</taxon>
        <taxon>Duplodnaviria</taxon>
        <taxon>Heunggongvirae</taxon>
        <taxon>Uroviricota</taxon>
        <taxon>Caudoviricetes</taxon>
        <taxon>Demerecviridae</taxon>
        <taxon>Ermolyevavirinae</taxon>
        <taxon>Thalassavirus</taxon>
        <taxon>Thalassavirus thalassa</taxon>
    </lineage>
</organism>
<keyword evidence="3" id="KW-1185">Reference proteome</keyword>
<accession>A0A2H5BHB2</accession>
<dbReference type="InterPro" id="IPR001107">
    <property type="entry name" value="Band_7"/>
</dbReference>
<name>A0A2H5BHB2_9CAUD</name>
<evidence type="ECO:0000313" key="2">
    <source>
        <dbReference type="EMBL" id="AUG85349.1"/>
    </source>
</evidence>
<dbReference type="EMBL" id="MG649967">
    <property type="protein sequence ID" value="AUG85349.1"/>
    <property type="molecule type" value="Genomic_DNA"/>
</dbReference>
<dbReference type="Pfam" id="PF01145">
    <property type="entry name" value="Band_7"/>
    <property type="match status" value="1"/>
</dbReference>
<feature type="domain" description="Band 7" evidence="1">
    <location>
        <begin position="34"/>
        <end position="257"/>
    </location>
</feature>
<gene>
    <name evidence="2" type="ORF">THALASSA_170</name>
</gene>
<evidence type="ECO:0000313" key="3">
    <source>
        <dbReference type="Proteomes" id="UP000240962"/>
    </source>
</evidence>
<evidence type="ECO:0000259" key="1">
    <source>
        <dbReference type="Pfam" id="PF01145"/>
    </source>
</evidence>
<protein>
    <recommendedName>
        <fullName evidence="1">Band 7 domain-containing protein</fullName>
    </recommendedName>
</protein>